<name>A0ABP9K3Y4_9NOCA</name>
<feature type="compositionally biased region" description="Basic and acidic residues" evidence="1">
    <location>
        <begin position="68"/>
        <end position="84"/>
    </location>
</feature>
<sequence>MGRTRRTHYWEAAKTGTIRTEPERPPPTDRHIAPTSEPSARAALATATVTYRLWTSDSLRTSTTVEPSRSKITDATRADDELAP</sequence>
<keyword evidence="3" id="KW-1185">Reference proteome</keyword>
<comment type="caution">
    <text evidence="2">The sequence shown here is derived from an EMBL/GenBank/DDBJ whole genome shotgun (WGS) entry which is preliminary data.</text>
</comment>
<feature type="region of interest" description="Disordered" evidence="1">
    <location>
        <begin position="15"/>
        <end position="41"/>
    </location>
</feature>
<reference evidence="3" key="1">
    <citation type="journal article" date="2019" name="Int. J. Syst. Evol. Microbiol.">
        <title>The Global Catalogue of Microorganisms (GCM) 10K type strain sequencing project: providing services to taxonomists for standard genome sequencing and annotation.</title>
        <authorList>
            <consortium name="The Broad Institute Genomics Platform"/>
            <consortium name="The Broad Institute Genome Sequencing Center for Infectious Disease"/>
            <person name="Wu L."/>
            <person name="Ma J."/>
        </authorList>
    </citation>
    <scope>NUCLEOTIDE SEQUENCE [LARGE SCALE GENOMIC DNA]</scope>
    <source>
        <strain evidence="3">JCM 18298</strain>
    </source>
</reference>
<dbReference type="Proteomes" id="UP001500603">
    <property type="component" value="Unassembled WGS sequence"/>
</dbReference>
<evidence type="ECO:0000256" key="1">
    <source>
        <dbReference type="SAM" id="MobiDB-lite"/>
    </source>
</evidence>
<proteinExistence type="predicted"/>
<feature type="compositionally biased region" description="Polar residues" evidence="1">
    <location>
        <begin position="56"/>
        <end position="67"/>
    </location>
</feature>
<feature type="region of interest" description="Disordered" evidence="1">
    <location>
        <begin position="56"/>
        <end position="84"/>
    </location>
</feature>
<evidence type="ECO:0000313" key="3">
    <source>
        <dbReference type="Proteomes" id="UP001500603"/>
    </source>
</evidence>
<protein>
    <submittedName>
        <fullName evidence="2">Uncharacterized protein</fullName>
    </submittedName>
</protein>
<organism evidence="2 3">
    <name type="scientific">Nocardia callitridis</name>
    <dbReference type="NCBI Taxonomy" id="648753"/>
    <lineage>
        <taxon>Bacteria</taxon>
        <taxon>Bacillati</taxon>
        <taxon>Actinomycetota</taxon>
        <taxon>Actinomycetes</taxon>
        <taxon>Mycobacteriales</taxon>
        <taxon>Nocardiaceae</taxon>
        <taxon>Nocardia</taxon>
    </lineage>
</organism>
<dbReference type="EMBL" id="BAABJM010000001">
    <property type="protein sequence ID" value="GAA5048906.1"/>
    <property type="molecule type" value="Genomic_DNA"/>
</dbReference>
<accession>A0ABP9K3Y4</accession>
<evidence type="ECO:0000313" key="2">
    <source>
        <dbReference type="EMBL" id="GAA5048906.1"/>
    </source>
</evidence>
<feature type="compositionally biased region" description="Basic and acidic residues" evidence="1">
    <location>
        <begin position="20"/>
        <end position="32"/>
    </location>
</feature>
<gene>
    <name evidence="2" type="ORF">GCM10023318_17280</name>
</gene>